<sequence>MALDVCVSETLSIKEHKHKNKEITTKNSYDAAYGINSSQTSSTSNKLEASPKLILQHNIAPHPTHKIAYVISPNEVESEQIFTAHADNTGKK</sequence>
<protein>
    <submittedName>
        <fullName evidence="2">Uncharacterized protein</fullName>
    </submittedName>
</protein>
<evidence type="ECO:0000313" key="1">
    <source>
        <dbReference type="Proteomes" id="UP000093561"/>
    </source>
</evidence>
<proteinExistence type="predicted"/>
<dbReference type="WBParaSite" id="mrna-Wban_10730">
    <property type="protein sequence ID" value="mrna-Wban_10730"/>
    <property type="gene ID" value="Wban_10730"/>
</dbReference>
<accession>A0AAF5Q595</accession>
<name>A0AAF5Q595_WUCBA</name>
<evidence type="ECO:0000313" key="2">
    <source>
        <dbReference type="WBParaSite" id="mrna-Wban_10730"/>
    </source>
</evidence>
<reference evidence="1" key="1">
    <citation type="submission" date="2015-03" db="EMBL/GenBank/DDBJ databases">
        <title>Wuchereria bancrofti Genome Sequencing Papua New Guinea Strain.</title>
        <authorList>
            <person name="Small S.T."/>
            <person name="Serre D."/>
            <person name="Zimmerman P.A."/>
        </authorList>
    </citation>
    <scope>NUCLEOTIDE SEQUENCE [LARGE SCALE GENOMIC DNA]</scope>
    <source>
        <strain evidence="1">pt0022</strain>
    </source>
</reference>
<dbReference type="Proteomes" id="UP000093561">
    <property type="component" value="Unassembled WGS sequence"/>
</dbReference>
<reference evidence="2" key="3">
    <citation type="submission" date="2024-02" db="UniProtKB">
        <authorList>
            <consortium name="WormBaseParasite"/>
        </authorList>
    </citation>
    <scope>IDENTIFICATION</scope>
    <source>
        <strain evidence="2">pt0022</strain>
    </source>
</reference>
<dbReference type="AlphaFoldDB" id="A0AAF5Q595"/>
<organism evidence="1 2">
    <name type="scientific">Wuchereria bancrofti</name>
    <dbReference type="NCBI Taxonomy" id="6293"/>
    <lineage>
        <taxon>Eukaryota</taxon>
        <taxon>Metazoa</taxon>
        <taxon>Ecdysozoa</taxon>
        <taxon>Nematoda</taxon>
        <taxon>Chromadorea</taxon>
        <taxon>Rhabditida</taxon>
        <taxon>Spirurina</taxon>
        <taxon>Spiruromorpha</taxon>
        <taxon>Filarioidea</taxon>
        <taxon>Onchocercidae</taxon>
        <taxon>Wuchereria</taxon>
    </lineage>
</organism>
<reference evidence="1" key="2">
    <citation type="journal article" date="2016" name="Mol. Ecol.">
        <title>Population genomics of the filarial nematode parasite Wuchereria bancrofti from mosquitoes.</title>
        <authorList>
            <person name="Small S.T."/>
            <person name="Reimer L.J."/>
            <person name="Tisch D.J."/>
            <person name="King C.L."/>
            <person name="Christensen B.M."/>
            <person name="Siba P.M."/>
            <person name="Kazura J.W."/>
            <person name="Serre D."/>
            <person name="Zimmerman P.A."/>
        </authorList>
    </citation>
    <scope>NUCLEOTIDE SEQUENCE</scope>
    <source>
        <strain evidence="1">pt0022</strain>
    </source>
</reference>